<accession>A0A178XYE1</accession>
<evidence type="ECO:0000256" key="1">
    <source>
        <dbReference type="ARBA" id="ARBA00000085"/>
    </source>
</evidence>
<dbReference type="Pfam" id="PF08448">
    <property type="entry name" value="PAS_4"/>
    <property type="match status" value="2"/>
</dbReference>
<dbReference type="Pfam" id="PF07536">
    <property type="entry name" value="HWE_HK"/>
    <property type="match status" value="1"/>
</dbReference>
<dbReference type="PANTHER" id="PTHR41523:SF7">
    <property type="entry name" value="HISTIDINE KINASE"/>
    <property type="match status" value="1"/>
</dbReference>
<dbReference type="Gene3D" id="3.30.565.10">
    <property type="entry name" value="Histidine kinase-like ATPase, C-terminal domain"/>
    <property type="match status" value="1"/>
</dbReference>
<feature type="domain" description="PAS" evidence="9">
    <location>
        <begin position="22"/>
        <end position="89"/>
    </location>
</feature>
<evidence type="ECO:0000256" key="4">
    <source>
        <dbReference type="ARBA" id="ARBA00022553"/>
    </source>
</evidence>
<dbReference type="CDD" id="cd00130">
    <property type="entry name" value="PAS"/>
    <property type="match status" value="1"/>
</dbReference>
<dbReference type="SMART" id="SM00091">
    <property type="entry name" value="PAS"/>
    <property type="match status" value="2"/>
</dbReference>
<evidence type="ECO:0000256" key="5">
    <source>
        <dbReference type="ARBA" id="ARBA00022679"/>
    </source>
</evidence>
<comment type="caution">
    <text evidence="11">The sequence shown here is derived from an EMBL/GenBank/DDBJ whole genome shotgun (WGS) entry which is preliminary data.</text>
</comment>
<keyword evidence="8" id="KW-0067">ATP-binding</keyword>
<dbReference type="SMART" id="SM00911">
    <property type="entry name" value="HWE_HK"/>
    <property type="match status" value="1"/>
</dbReference>
<evidence type="ECO:0000256" key="6">
    <source>
        <dbReference type="ARBA" id="ARBA00022741"/>
    </source>
</evidence>
<dbReference type="GO" id="GO:0004673">
    <property type="term" value="F:protein histidine kinase activity"/>
    <property type="evidence" value="ECO:0007669"/>
    <property type="project" value="UniProtKB-EC"/>
</dbReference>
<evidence type="ECO:0000256" key="8">
    <source>
        <dbReference type="ARBA" id="ARBA00022840"/>
    </source>
</evidence>
<evidence type="ECO:0000259" key="9">
    <source>
        <dbReference type="SMART" id="SM00091"/>
    </source>
</evidence>
<proteinExistence type="predicted"/>
<dbReference type="PANTHER" id="PTHR41523">
    <property type="entry name" value="TWO-COMPONENT SYSTEM SENSOR PROTEIN"/>
    <property type="match status" value="1"/>
</dbReference>
<gene>
    <name evidence="11" type="ORF">ATB98_02115</name>
</gene>
<dbReference type="STRING" id="36856.ATB98_02115"/>
<feature type="domain" description="PAS" evidence="9">
    <location>
        <begin position="150"/>
        <end position="217"/>
    </location>
</feature>
<evidence type="ECO:0000313" key="11">
    <source>
        <dbReference type="EMBL" id="OAP40257.1"/>
    </source>
</evidence>
<feature type="domain" description="Signal transduction histidine kinase HWE region" evidence="10">
    <location>
        <begin position="275"/>
        <end position="357"/>
    </location>
</feature>
<protein>
    <recommendedName>
        <fullName evidence="3">Blue-light-activated histidine kinase</fullName>
        <ecNumber evidence="2">2.7.13.3</ecNumber>
    </recommendedName>
</protein>
<dbReference type="InterPro" id="IPR000014">
    <property type="entry name" value="PAS"/>
</dbReference>
<evidence type="ECO:0000256" key="2">
    <source>
        <dbReference type="ARBA" id="ARBA00012438"/>
    </source>
</evidence>
<dbReference type="EMBL" id="LNQB01000086">
    <property type="protein sequence ID" value="OAP40257.1"/>
    <property type="molecule type" value="Genomic_DNA"/>
</dbReference>
<keyword evidence="7" id="KW-0418">Kinase</keyword>
<keyword evidence="12" id="KW-1185">Reference proteome</keyword>
<dbReference type="InterPro" id="IPR036890">
    <property type="entry name" value="HATPase_C_sf"/>
</dbReference>
<dbReference type="SUPFAM" id="SSF55785">
    <property type="entry name" value="PYP-like sensor domain (PAS domain)"/>
    <property type="match status" value="2"/>
</dbReference>
<evidence type="ECO:0000259" key="10">
    <source>
        <dbReference type="SMART" id="SM00911"/>
    </source>
</evidence>
<comment type="catalytic activity">
    <reaction evidence="1">
        <text>ATP + protein L-histidine = ADP + protein N-phospho-L-histidine.</text>
        <dbReference type="EC" id="2.7.13.3"/>
    </reaction>
</comment>
<sequence length="464" mass="52366">MSGGNDSAGNAGDARQRFGLGGLAEAIVETLDQPLLILTSNLTVADVNSAYCETFGVTAEETRGQPIYRLGNGQWDIPELRGLLEQVLPERVMVKGYRIEHKFPDIGRRVMILNARRITDNRGHPELILLTVSDRTEAEQARFELEGHREFLEKLIDSVREGLLVLGWDLRVVRGNQTFYDLFQVSRAGTEGRLVYELGNRQWDIPKLRELLEDVLPDNNAFDDVEVEHDFETIGRRIMLLNGRRLDHLDLILLAIRDVTEQRRMEAQQRTMMGELHHRVKNVLASVNALANRSLRESQSLDAFRDSFATRLGALARTQDLLMRAPEHDVLMAEVLRLELEAQGGHEGENYQLDGPDVTLSRETTQAFAMAIHELATNAVKHGAWASPEGRVKVTWTAHRRKGNGTHIRFCWRETGREIDTTSARKGYGSQVFEGVFSHSLDGTSELTLHPDGAEFVAEFKLQD</sequence>
<evidence type="ECO:0000256" key="3">
    <source>
        <dbReference type="ARBA" id="ARBA00021740"/>
    </source>
</evidence>
<evidence type="ECO:0000313" key="12">
    <source>
        <dbReference type="Proteomes" id="UP000078507"/>
    </source>
</evidence>
<reference evidence="11 12" key="1">
    <citation type="submission" date="2015-11" db="EMBL/GenBank/DDBJ databases">
        <title>Ensifer anhuiense sp. nov., an effective nitrogen fixation bacterium with Glycine soja.</title>
        <authorList>
            <person name="Yan H."/>
            <person name="Chen W."/>
        </authorList>
    </citation>
    <scope>NUCLEOTIDE SEQUENCE [LARGE SCALE GENOMIC DNA]</scope>
    <source>
        <strain evidence="11 12">LMG 7837</strain>
    </source>
</reference>
<dbReference type="GO" id="GO:0005524">
    <property type="term" value="F:ATP binding"/>
    <property type="evidence" value="ECO:0007669"/>
    <property type="project" value="UniProtKB-KW"/>
</dbReference>
<dbReference type="AlphaFoldDB" id="A0A178XYE1"/>
<dbReference type="SUPFAM" id="SSF55874">
    <property type="entry name" value="ATPase domain of HSP90 chaperone/DNA topoisomerase II/histidine kinase"/>
    <property type="match status" value="1"/>
</dbReference>
<dbReference type="Proteomes" id="UP000078507">
    <property type="component" value="Unassembled WGS sequence"/>
</dbReference>
<name>A0A178XYE1_SINSA</name>
<dbReference type="Gene3D" id="3.30.450.20">
    <property type="entry name" value="PAS domain"/>
    <property type="match status" value="2"/>
</dbReference>
<dbReference type="NCBIfam" id="TIGR00229">
    <property type="entry name" value="sensory_box"/>
    <property type="match status" value="1"/>
</dbReference>
<dbReference type="InterPro" id="IPR011102">
    <property type="entry name" value="Sig_transdc_His_kinase_HWE"/>
</dbReference>
<evidence type="ECO:0000256" key="7">
    <source>
        <dbReference type="ARBA" id="ARBA00022777"/>
    </source>
</evidence>
<dbReference type="InterPro" id="IPR013656">
    <property type="entry name" value="PAS_4"/>
</dbReference>
<dbReference type="RefSeq" id="WP_066877504.1">
    <property type="nucleotide sequence ID" value="NZ_LNQB01000086.1"/>
</dbReference>
<keyword evidence="4" id="KW-0597">Phosphoprotein</keyword>
<keyword evidence="5" id="KW-0808">Transferase</keyword>
<dbReference type="EC" id="2.7.13.3" evidence="2"/>
<dbReference type="OrthoDB" id="7297573at2"/>
<keyword evidence="6" id="KW-0547">Nucleotide-binding</keyword>
<organism evidence="11 12">
    <name type="scientific">Sinorhizobium saheli</name>
    <dbReference type="NCBI Taxonomy" id="36856"/>
    <lineage>
        <taxon>Bacteria</taxon>
        <taxon>Pseudomonadati</taxon>
        <taxon>Pseudomonadota</taxon>
        <taxon>Alphaproteobacteria</taxon>
        <taxon>Hyphomicrobiales</taxon>
        <taxon>Rhizobiaceae</taxon>
        <taxon>Sinorhizobium/Ensifer group</taxon>
        <taxon>Sinorhizobium</taxon>
    </lineage>
</organism>
<dbReference type="InterPro" id="IPR035965">
    <property type="entry name" value="PAS-like_dom_sf"/>
</dbReference>